<evidence type="ECO:0000313" key="4">
    <source>
        <dbReference type="Proteomes" id="UP000193067"/>
    </source>
</evidence>
<sequence>MSETESPSFESSSELVSTVVPKVEPKVDPILEQKLDVLRSAIQHKAPFCQGVVPLAEDDSYLFYGKDSNARRINIAKASVEEVQRLAETCDPATFGVNQQDVYDETYRKAGKLDRREFALNFSPEQSGMLDAVRDSLLVELHAGSRVGTEPIRMELYKLNVYGKCPQSFFKAHVDTPRSELMFGSLVMVLPITHEGGALVLRERDKENIEEWTFDSSALLAQCNQPSIAYVAFFSDVEHEVLPVQSGYRVTITYNLYHVQQKSDAQDVVLPSARPVPTNEEIFRSVLRGLLDAPEFLPNGGNLLFCLHHQYPLSNAKQPFDKARQALIDVTSRLKGSDAMIFKVLRELSLDTAPKVVYEDATETWHDALYVMCDHVVPLDNEYLHSGSLAQYLVSTHKGILLNEDPDSYISYRDGCDPPAAKVYWIAPTPWRVNSDKATFIHYGNEAKLAHSYWKVSLFVRIGPAGSRATVASDAGATPVQP</sequence>
<dbReference type="OrthoDB" id="27483at2759"/>
<keyword evidence="1" id="KW-0479">Metal-binding</keyword>
<feature type="domain" description="Fe2OG dioxygenase" evidence="2">
    <location>
        <begin position="148"/>
        <end position="258"/>
    </location>
</feature>
<evidence type="ECO:0000256" key="1">
    <source>
        <dbReference type="RuleBase" id="RU003682"/>
    </source>
</evidence>
<proteinExistence type="inferred from homology"/>
<dbReference type="Pfam" id="PF13640">
    <property type="entry name" value="2OG-FeII_Oxy_3"/>
    <property type="match status" value="1"/>
</dbReference>
<dbReference type="AlphaFoldDB" id="A0A1Y2IRQ9"/>
<dbReference type="PANTHER" id="PTHR33099">
    <property type="entry name" value="FE2OG DIOXYGENASE DOMAIN-CONTAINING PROTEIN"/>
    <property type="match status" value="1"/>
</dbReference>
<reference evidence="3 4" key="1">
    <citation type="journal article" date="2015" name="Biotechnol. Biofuels">
        <title>Enhanced degradation of softwood versus hardwood by the white-rot fungus Pycnoporus coccineus.</title>
        <authorList>
            <person name="Couturier M."/>
            <person name="Navarro D."/>
            <person name="Chevret D."/>
            <person name="Henrissat B."/>
            <person name="Piumi F."/>
            <person name="Ruiz-Duenas F.J."/>
            <person name="Martinez A.T."/>
            <person name="Grigoriev I.V."/>
            <person name="Riley R."/>
            <person name="Lipzen A."/>
            <person name="Berrin J.G."/>
            <person name="Master E.R."/>
            <person name="Rosso M.N."/>
        </authorList>
    </citation>
    <scope>NUCLEOTIDE SEQUENCE [LARGE SCALE GENOMIC DNA]</scope>
    <source>
        <strain evidence="3 4">BRFM310</strain>
    </source>
</reference>
<dbReference type="Proteomes" id="UP000193067">
    <property type="component" value="Unassembled WGS sequence"/>
</dbReference>
<dbReference type="PANTHER" id="PTHR33099:SF7">
    <property type="entry name" value="MYND-TYPE DOMAIN-CONTAINING PROTEIN"/>
    <property type="match status" value="1"/>
</dbReference>
<dbReference type="Gene3D" id="2.60.120.620">
    <property type="entry name" value="q2cbj1_9rhob like domain"/>
    <property type="match status" value="1"/>
</dbReference>
<protein>
    <recommendedName>
        <fullName evidence="2">Fe2OG dioxygenase domain-containing protein</fullName>
    </recommendedName>
</protein>
<organism evidence="3 4">
    <name type="scientific">Trametes coccinea (strain BRFM310)</name>
    <name type="common">Pycnoporus coccineus</name>
    <dbReference type="NCBI Taxonomy" id="1353009"/>
    <lineage>
        <taxon>Eukaryota</taxon>
        <taxon>Fungi</taxon>
        <taxon>Dikarya</taxon>
        <taxon>Basidiomycota</taxon>
        <taxon>Agaricomycotina</taxon>
        <taxon>Agaricomycetes</taxon>
        <taxon>Polyporales</taxon>
        <taxon>Polyporaceae</taxon>
        <taxon>Trametes</taxon>
    </lineage>
</organism>
<evidence type="ECO:0000259" key="2">
    <source>
        <dbReference type="PROSITE" id="PS51471"/>
    </source>
</evidence>
<dbReference type="InterPro" id="IPR044862">
    <property type="entry name" value="Pro_4_hyd_alph_FE2OG_OXY"/>
</dbReference>
<keyword evidence="1" id="KW-0560">Oxidoreductase</keyword>
<accession>A0A1Y2IRQ9</accession>
<dbReference type="InterPro" id="IPR005123">
    <property type="entry name" value="Oxoglu/Fe-dep_dioxygenase_dom"/>
</dbReference>
<dbReference type="PROSITE" id="PS51471">
    <property type="entry name" value="FE2OG_OXY"/>
    <property type="match status" value="1"/>
</dbReference>
<gene>
    <name evidence="3" type="ORF">PYCCODRAFT_1365254</name>
</gene>
<keyword evidence="4" id="KW-1185">Reference proteome</keyword>
<dbReference type="EMBL" id="KZ084099">
    <property type="protein sequence ID" value="OSD03829.1"/>
    <property type="molecule type" value="Genomic_DNA"/>
</dbReference>
<name>A0A1Y2IRQ9_TRAC3</name>
<dbReference type="GO" id="GO:0046872">
    <property type="term" value="F:metal ion binding"/>
    <property type="evidence" value="ECO:0007669"/>
    <property type="project" value="UniProtKB-KW"/>
</dbReference>
<evidence type="ECO:0000313" key="3">
    <source>
        <dbReference type="EMBL" id="OSD03829.1"/>
    </source>
</evidence>
<keyword evidence="1" id="KW-0408">Iron</keyword>
<comment type="similarity">
    <text evidence="1">Belongs to the iron/ascorbate-dependent oxidoreductase family.</text>
</comment>
<dbReference type="GO" id="GO:0016491">
    <property type="term" value="F:oxidoreductase activity"/>
    <property type="evidence" value="ECO:0007669"/>
    <property type="project" value="UniProtKB-KW"/>
</dbReference>